<reference evidence="1" key="1">
    <citation type="submission" date="2021-01" db="EMBL/GenBank/DDBJ databases">
        <authorList>
            <person name="Kaushik A."/>
        </authorList>
    </citation>
    <scope>NUCLEOTIDE SEQUENCE</scope>
    <source>
        <strain evidence="1">Type strain: AG8-Rh-89/</strain>
    </source>
</reference>
<proteinExistence type="predicted"/>
<dbReference type="AlphaFoldDB" id="A0A8H3C8Z8"/>
<organism evidence="1 2">
    <name type="scientific">Rhizoctonia solani</name>
    <dbReference type="NCBI Taxonomy" id="456999"/>
    <lineage>
        <taxon>Eukaryota</taxon>
        <taxon>Fungi</taxon>
        <taxon>Dikarya</taxon>
        <taxon>Basidiomycota</taxon>
        <taxon>Agaricomycotina</taxon>
        <taxon>Agaricomycetes</taxon>
        <taxon>Cantharellales</taxon>
        <taxon>Ceratobasidiaceae</taxon>
        <taxon>Rhizoctonia</taxon>
    </lineage>
</organism>
<evidence type="ECO:0000313" key="1">
    <source>
        <dbReference type="EMBL" id="CAE6478272.1"/>
    </source>
</evidence>
<comment type="caution">
    <text evidence="1">The sequence shown here is derived from an EMBL/GenBank/DDBJ whole genome shotgun (WGS) entry which is preliminary data.</text>
</comment>
<accession>A0A8H3C8Z8</accession>
<protein>
    <submittedName>
        <fullName evidence="1">Uncharacterized protein</fullName>
    </submittedName>
</protein>
<dbReference type="EMBL" id="CAJMWZ010003734">
    <property type="protein sequence ID" value="CAE6478272.1"/>
    <property type="molecule type" value="Genomic_DNA"/>
</dbReference>
<sequence length="190" mass="21262">MRQLDKAIVDQVKKKEIPMPKDVCHRLLYEEAAFTLDRLDVKHEPYESAGRFSPWNLLEFVPSTRLAQAQNGPEMTHWPNPFKPRGVYRRSATDPVYIHASVVNFLTTKGGSGYKPNVAWRGFEGGEFPLIESFEGNPITKPKSEKEKATLISVLRLDWNETSGMWGKAKNSVASFGGSVGKFVGFGSSN</sequence>
<name>A0A8H3C8Z8_9AGAM</name>
<dbReference type="Proteomes" id="UP000663850">
    <property type="component" value="Unassembled WGS sequence"/>
</dbReference>
<evidence type="ECO:0000313" key="2">
    <source>
        <dbReference type="Proteomes" id="UP000663850"/>
    </source>
</evidence>
<gene>
    <name evidence="1" type="ORF">RDB_LOCUS71684</name>
</gene>